<dbReference type="Proteomes" id="UP000446768">
    <property type="component" value="Unassembled WGS sequence"/>
</dbReference>
<organism evidence="5 6">
    <name type="scientific">Pseudoduganella rivuli</name>
    <dbReference type="NCBI Taxonomy" id="2666085"/>
    <lineage>
        <taxon>Bacteria</taxon>
        <taxon>Pseudomonadati</taxon>
        <taxon>Pseudomonadota</taxon>
        <taxon>Betaproteobacteria</taxon>
        <taxon>Burkholderiales</taxon>
        <taxon>Oxalobacteraceae</taxon>
        <taxon>Telluria group</taxon>
        <taxon>Pseudoduganella</taxon>
    </lineage>
</organism>
<comment type="subunit">
    <text evidence="1">Homodimer.</text>
</comment>
<feature type="chain" id="PRO_5030574960" description="Lipid A deacylase" evidence="4">
    <location>
        <begin position="22"/>
        <end position="180"/>
    </location>
</feature>
<name>A0A7X2LXW7_9BURK</name>
<dbReference type="InterPro" id="IPR018550">
    <property type="entry name" value="Lipid-A_deacylase-rel"/>
</dbReference>
<proteinExistence type="inferred from homology"/>
<keyword evidence="4" id="KW-0732">Signal</keyword>
<evidence type="ECO:0000256" key="1">
    <source>
        <dbReference type="PIRNR" id="PIRNR029681"/>
    </source>
</evidence>
<comment type="similarity">
    <text evidence="1">Belongs to the PagL family.</text>
</comment>
<feature type="active site" description="Charge relay system" evidence="2">
    <location>
        <position position="158"/>
    </location>
</feature>
<dbReference type="PIRSF" id="PIRSF029681">
    <property type="entry name" value="PagL"/>
    <property type="match status" value="1"/>
</dbReference>
<accession>A0A7X2LXW7</accession>
<evidence type="ECO:0000256" key="3">
    <source>
        <dbReference type="PIRSR" id="PIRSR029681-2"/>
    </source>
</evidence>
<dbReference type="EC" id="3.1.1.77" evidence="1"/>
<dbReference type="Pfam" id="PF09411">
    <property type="entry name" value="PagL"/>
    <property type="match status" value="1"/>
</dbReference>
<dbReference type="GO" id="GO:0050528">
    <property type="term" value="F:acyloxyacyl hydrolase activity"/>
    <property type="evidence" value="ECO:0007669"/>
    <property type="project" value="UniProtKB-EC"/>
</dbReference>
<evidence type="ECO:0000313" key="6">
    <source>
        <dbReference type="Proteomes" id="UP000446768"/>
    </source>
</evidence>
<keyword evidence="1" id="KW-0472">Membrane</keyword>
<reference evidence="5 6" key="1">
    <citation type="submission" date="2019-11" db="EMBL/GenBank/DDBJ databases">
        <title>Novel species isolated from a subtropical stream in China.</title>
        <authorList>
            <person name="Lu H."/>
        </authorList>
    </citation>
    <scope>NUCLEOTIDE SEQUENCE [LARGE SCALE GENOMIC DNA]</scope>
    <source>
        <strain evidence="5 6">FT92W</strain>
    </source>
</reference>
<keyword evidence="1" id="KW-0998">Cell outer membrane</keyword>
<feature type="site" description="Critical for activity" evidence="3">
    <location>
        <position position="159"/>
    </location>
</feature>
<feature type="signal peptide" evidence="4">
    <location>
        <begin position="1"/>
        <end position="21"/>
    </location>
</feature>
<protein>
    <recommendedName>
        <fullName evidence="1">Lipid A deacylase</fullName>
        <ecNumber evidence="1">3.1.1.77</ecNumber>
    </recommendedName>
    <alternativeName>
        <fullName evidence="1">LPS 3-O-deacylase</fullName>
    </alternativeName>
    <alternativeName>
        <fullName evidence="1">Outer membrane enzyme</fullName>
    </alternativeName>
</protein>
<evidence type="ECO:0000256" key="4">
    <source>
        <dbReference type="SAM" id="SignalP"/>
    </source>
</evidence>
<keyword evidence="6" id="KW-1185">Reference proteome</keyword>
<comment type="subcellular location">
    <subcellularLocation>
        <location evidence="1">Cell outer membrane</location>
        <topology evidence="1">Multi-pass membrane protein</topology>
    </subcellularLocation>
</comment>
<keyword evidence="1" id="KW-0378">Hydrolase</keyword>
<comment type="function">
    <text evidence="1">Has lipid A 3-O-deacylase activity. Hydrolyzes the ester bond at the 3 position of lipid A, a bioactive component of lipopolysaccharide (LPS), thereby releasing the primary fatty acyl moiety.</text>
</comment>
<gene>
    <name evidence="5" type="ORF">GJ700_33405</name>
</gene>
<dbReference type="Gene3D" id="2.40.160.20">
    <property type="match status" value="1"/>
</dbReference>
<comment type="caution">
    <text evidence="5">The sequence shown here is derived from an EMBL/GenBank/DDBJ whole genome shotgun (WGS) entry which is preliminary data.</text>
</comment>
<evidence type="ECO:0000256" key="2">
    <source>
        <dbReference type="PIRSR" id="PIRSR029681-1"/>
    </source>
</evidence>
<dbReference type="GO" id="GO:0009279">
    <property type="term" value="C:cell outer membrane"/>
    <property type="evidence" value="ECO:0007669"/>
    <property type="project" value="UniProtKB-SubCell"/>
</dbReference>
<dbReference type="AlphaFoldDB" id="A0A7X2LXW7"/>
<dbReference type="SUPFAM" id="SSF56925">
    <property type="entry name" value="OMPA-like"/>
    <property type="match status" value="1"/>
</dbReference>
<evidence type="ECO:0000313" key="5">
    <source>
        <dbReference type="EMBL" id="MRV76622.1"/>
    </source>
</evidence>
<feature type="active site" description="Charge relay system" evidence="2">
    <location>
        <position position="170"/>
    </location>
</feature>
<sequence>MHTFKLIAIASAMLAMQSAQAAPGIDTVYTEFGGGSKVRMLRAGATSDWDQRWFQSNGTSVRAYWDVSAGAWRGSQARNVPGAHQNLMDVGLTPVFRFQRDDGQGFYAEAGIGAHLLSKKYDNNDDKLSTAFQFGDHIGVGYVFDKNWEVALKYQHFSNGGIKKPNSGVDFGVVKLSYRF</sequence>
<feature type="active site" description="Charge relay system" evidence="2">
    <location>
        <position position="156"/>
    </location>
</feature>
<dbReference type="InterPro" id="IPR011250">
    <property type="entry name" value="OMP/PagP_B-barrel"/>
</dbReference>
<comment type="catalytic activity">
    <reaction evidence="1">
        <text>a 3-(acyloxy)acyl derivative of bacterial toxin + H2O = a 3-hydroxyacyl derivative of bacterial toxin + a fatty acid + H(+)</text>
        <dbReference type="Rhea" id="RHEA:12032"/>
        <dbReference type="ChEBI" id="CHEBI:15377"/>
        <dbReference type="ChEBI" id="CHEBI:15378"/>
        <dbReference type="ChEBI" id="CHEBI:28868"/>
        <dbReference type="ChEBI" id="CHEBI:136853"/>
        <dbReference type="ChEBI" id="CHEBI:140675"/>
        <dbReference type="EC" id="3.1.1.77"/>
    </reaction>
</comment>
<dbReference type="EMBL" id="WKJJ01000036">
    <property type="protein sequence ID" value="MRV76622.1"/>
    <property type="molecule type" value="Genomic_DNA"/>
</dbReference>